<keyword evidence="7" id="KW-0539">Nucleus</keyword>
<evidence type="ECO:0000256" key="8">
    <source>
        <dbReference type="SAM" id="MobiDB-lite"/>
    </source>
</evidence>
<proteinExistence type="inferred from homology"/>
<dbReference type="Proteomes" id="UP001623330">
    <property type="component" value="Unassembled WGS sequence"/>
</dbReference>
<accession>A0ABR4NYJ2</accession>
<organism evidence="10 11">
    <name type="scientific">Nakaseomyces bracarensis</name>
    <dbReference type="NCBI Taxonomy" id="273131"/>
    <lineage>
        <taxon>Eukaryota</taxon>
        <taxon>Fungi</taxon>
        <taxon>Dikarya</taxon>
        <taxon>Ascomycota</taxon>
        <taxon>Saccharomycotina</taxon>
        <taxon>Saccharomycetes</taxon>
        <taxon>Saccharomycetales</taxon>
        <taxon>Saccharomycetaceae</taxon>
        <taxon>Nakaseomyces</taxon>
    </lineage>
</organism>
<gene>
    <name evidence="10" type="ORF">RNJ44_03932</name>
</gene>
<evidence type="ECO:0000259" key="9">
    <source>
        <dbReference type="SMART" id="SM01312"/>
    </source>
</evidence>
<dbReference type="SMART" id="SM01312">
    <property type="entry name" value="RTC4"/>
    <property type="match status" value="1"/>
</dbReference>
<evidence type="ECO:0000256" key="4">
    <source>
        <dbReference type="ARBA" id="ARBA00009461"/>
    </source>
</evidence>
<feature type="compositionally biased region" description="Basic and acidic residues" evidence="8">
    <location>
        <begin position="1"/>
        <end position="19"/>
    </location>
</feature>
<dbReference type="InterPro" id="IPR028094">
    <property type="entry name" value="RTC4_C"/>
</dbReference>
<evidence type="ECO:0000256" key="7">
    <source>
        <dbReference type="ARBA" id="ARBA00023242"/>
    </source>
</evidence>
<name>A0ABR4NYJ2_9SACH</name>
<dbReference type="PANTHER" id="PTHR41391:SF1">
    <property type="entry name" value="RESTRICTION OF TELOMERE CAPPING PROTEIN 4"/>
    <property type="match status" value="1"/>
</dbReference>
<feature type="region of interest" description="Disordered" evidence="8">
    <location>
        <begin position="1"/>
        <end position="84"/>
    </location>
</feature>
<keyword evidence="11" id="KW-1185">Reference proteome</keyword>
<evidence type="ECO:0000256" key="6">
    <source>
        <dbReference type="ARBA" id="ARBA00022490"/>
    </source>
</evidence>
<comment type="caution">
    <text evidence="10">The sequence shown here is derived from an EMBL/GenBank/DDBJ whole genome shotgun (WGS) entry which is preliminary data.</text>
</comment>
<evidence type="ECO:0000256" key="3">
    <source>
        <dbReference type="ARBA" id="ARBA00004496"/>
    </source>
</evidence>
<dbReference type="InterPro" id="IPR039024">
    <property type="entry name" value="RTC4"/>
</dbReference>
<dbReference type="Pfam" id="PF14474">
    <property type="entry name" value="RTC4"/>
    <property type="match status" value="1"/>
</dbReference>
<comment type="function">
    <text evidence="1">May be involved in a process influencing telomere capping.</text>
</comment>
<keyword evidence="6" id="KW-0963">Cytoplasm</keyword>
<comment type="subcellular location">
    <subcellularLocation>
        <location evidence="3">Cytoplasm</location>
    </subcellularLocation>
    <subcellularLocation>
        <location evidence="2">Nucleus</location>
    </subcellularLocation>
</comment>
<evidence type="ECO:0000256" key="1">
    <source>
        <dbReference type="ARBA" id="ARBA00002738"/>
    </source>
</evidence>
<comment type="similarity">
    <text evidence="4">Belongs to the RTC4 family.</text>
</comment>
<dbReference type="PANTHER" id="PTHR41391">
    <property type="entry name" value="RESTRICTION OF TELOMERE CAPPING PROTEIN 4"/>
    <property type="match status" value="1"/>
</dbReference>
<evidence type="ECO:0000256" key="5">
    <source>
        <dbReference type="ARBA" id="ARBA00015162"/>
    </source>
</evidence>
<evidence type="ECO:0000256" key="2">
    <source>
        <dbReference type="ARBA" id="ARBA00004123"/>
    </source>
</evidence>
<evidence type="ECO:0000313" key="11">
    <source>
        <dbReference type="Proteomes" id="UP001623330"/>
    </source>
</evidence>
<feature type="compositionally biased region" description="Basic and acidic residues" evidence="8">
    <location>
        <begin position="32"/>
        <end position="47"/>
    </location>
</feature>
<feature type="compositionally biased region" description="Acidic residues" evidence="8">
    <location>
        <begin position="74"/>
        <end position="84"/>
    </location>
</feature>
<protein>
    <recommendedName>
        <fullName evidence="5">Restriction of telomere capping protein 4</fullName>
    </recommendedName>
</protein>
<reference evidence="10 11" key="1">
    <citation type="submission" date="2024-05" db="EMBL/GenBank/DDBJ databases">
        <title>Long read based assembly of the Candida bracarensis genome reveals expanded adhesin content.</title>
        <authorList>
            <person name="Marcet-Houben M."/>
            <person name="Ksiezopolska E."/>
            <person name="Gabaldon T."/>
        </authorList>
    </citation>
    <scope>NUCLEOTIDE SEQUENCE [LARGE SCALE GENOMIC DNA]</scope>
    <source>
        <strain evidence="10 11">CBM6</strain>
    </source>
</reference>
<feature type="compositionally biased region" description="Basic and acidic residues" evidence="8">
    <location>
        <begin position="53"/>
        <end position="73"/>
    </location>
</feature>
<evidence type="ECO:0000313" key="10">
    <source>
        <dbReference type="EMBL" id="KAL3233892.1"/>
    </source>
</evidence>
<sequence>MSRSNDHHEAMEQLLKRSGEFSSSSSSDEDDVRLFDLRDDKHPKGDKDDDDVRDPKGQTETRRRAQGRDKDHDDDQDDDDQDDDDFYTLTQIQLEGVNDTVRLYKDSQLLLDEANSETLALELELPPVLSKSNSHTGNGDNINSNNNALYRGEGLGEAELAFSESDELEDAQQVFRSKYPHVHIPYSDELIELTGPYRDTVLSILDGTLGSQYYSRAKRVAQGSAKPFISVEEFRSLDLSQFTAGYFGLRRQLKLGGLIYEKYREVLSRSRSPKIQWWGPVDFSNYVLAPEVLVSMVLETCKGKRSLKLSCREDVYRLFDDTASYGLDVTDKEPLESWEVKATRKKHNEHKRKKIKRVR</sequence>
<feature type="domain" description="Restriction of telomere capping protein 4 C-terminal" evidence="9">
    <location>
        <begin position="204"/>
        <end position="332"/>
    </location>
</feature>
<dbReference type="EMBL" id="JBEVYD010000004">
    <property type="protein sequence ID" value="KAL3233892.1"/>
    <property type="molecule type" value="Genomic_DNA"/>
</dbReference>